<keyword evidence="1" id="KW-1133">Transmembrane helix</keyword>
<evidence type="ECO:0000313" key="3">
    <source>
        <dbReference type="Proteomes" id="UP000235145"/>
    </source>
</evidence>
<accession>A0A9R1UY09</accession>
<keyword evidence="3" id="KW-1185">Reference proteome</keyword>
<evidence type="ECO:0000313" key="2">
    <source>
        <dbReference type="EMBL" id="KAJ0196297.1"/>
    </source>
</evidence>
<reference evidence="2 3" key="1">
    <citation type="journal article" date="2017" name="Nat. Commun.">
        <title>Genome assembly with in vitro proximity ligation data and whole-genome triplication in lettuce.</title>
        <authorList>
            <person name="Reyes-Chin-Wo S."/>
            <person name="Wang Z."/>
            <person name="Yang X."/>
            <person name="Kozik A."/>
            <person name="Arikit S."/>
            <person name="Song C."/>
            <person name="Xia L."/>
            <person name="Froenicke L."/>
            <person name="Lavelle D.O."/>
            <person name="Truco M.J."/>
            <person name="Xia R."/>
            <person name="Zhu S."/>
            <person name="Xu C."/>
            <person name="Xu H."/>
            <person name="Xu X."/>
            <person name="Cox K."/>
            <person name="Korf I."/>
            <person name="Meyers B.C."/>
            <person name="Michelmore R.W."/>
        </authorList>
    </citation>
    <scope>NUCLEOTIDE SEQUENCE [LARGE SCALE GENOMIC DNA]</scope>
    <source>
        <strain evidence="3">cv. Salinas</strain>
        <tissue evidence="2">Seedlings</tissue>
    </source>
</reference>
<keyword evidence="1" id="KW-0472">Membrane</keyword>
<feature type="transmembrane region" description="Helical" evidence="1">
    <location>
        <begin position="6"/>
        <end position="33"/>
    </location>
</feature>
<gene>
    <name evidence="2" type="ORF">LSAT_V11C700381820</name>
</gene>
<dbReference type="AlphaFoldDB" id="A0A9R1UY09"/>
<protein>
    <submittedName>
        <fullName evidence="2">Uncharacterized protein</fullName>
    </submittedName>
</protein>
<sequence length="83" mass="9456">MLMPETVVLIANMFGVIDHFFTSVGSITFFPLWRGPRAFQNHHVLTFALAYINHYVIIQLEGEYLMPSISALCIRHKDSSATE</sequence>
<proteinExistence type="predicted"/>
<comment type="caution">
    <text evidence="2">The sequence shown here is derived from an EMBL/GenBank/DDBJ whole genome shotgun (WGS) entry which is preliminary data.</text>
</comment>
<evidence type="ECO:0000256" key="1">
    <source>
        <dbReference type="SAM" id="Phobius"/>
    </source>
</evidence>
<organism evidence="2 3">
    <name type="scientific">Lactuca sativa</name>
    <name type="common">Garden lettuce</name>
    <dbReference type="NCBI Taxonomy" id="4236"/>
    <lineage>
        <taxon>Eukaryota</taxon>
        <taxon>Viridiplantae</taxon>
        <taxon>Streptophyta</taxon>
        <taxon>Embryophyta</taxon>
        <taxon>Tracheophyta</taxon>
        <taxon>Spermatophyta</taxon>
        <taxon>Magnoliopsida</taxon>
        <taxon>eudicotyledons</taxon>
        <taxon>Gunneridae</taxon>
        <taxon>Pentapetalae</taxon>
        <taxon>asterids</taxon>
        <taxon>campanulids</taxon>
        <taxon>Asterales</taxon>
        <taxon>Asteraceae</taxon>
        <taxon>Cichorioideae</taxon>
        <taxon>Cichorieae</taxon>
        <taxon>Lactucinae</taxon>
        <taxon>Lactuca</taxon>
    </lineage>
</organism>
<dbReference type="EMBL" id="NBSK02000007">
    <property type="protein sequence ID" value="KAJ0196297.1"/>
    <property type="molecule type" value="Genomic_DNA"/>
</dbReference>
<keyword evidence="1" id="KW-0812">Transmembrane</keyword>
<name>A0A9R1UY09_LACSA</name>
<dbReference type="Proteomes" id="UP000235145">
    <property type="component" value="Unassembled WGS sequence"/>
</dbReference>